<evidence type="ECO:0000256" key="3">
    <source>
        <dbReference type="ARBA" id="ARBA00005784"/>
    </source>
</evidence>
<comment type="similarity">
    <text evidence="3 6">Belongs to the pectinacetylesterase family.</text>
</comment>
<evidence type="ECO:0000256" key="6">
    <source>
        <dbReference type="RuleBase" id="RU363114"/>
    </source>
</evidence>
<keyword evidence="6" id="KW-0964">Secreted</keyword>
<keyword evidence="4 6" id="KW-0134">Cell wall</keyword>
<keyword evidence="8" id="KW-1185">Reference proteome</keyword>
<keyword evidence="6" id="KW-0378">Hydrolase</keyword>
<dbReference type="InterPro" id="IPR004963">
    <property type="entry name" value="PAE/NOTUM"/>
</dbReference>
<evidence type="ECO:0000256" key="4">
    <source>
        <dbReference type="ARBA" id="ARBA00022512"/>
    </source>
</evidence>
<evidence type="ECO:0000256" key="1">
    <source>
        <dbReference type="ARBA" id="ARBA00003534"/>
    </source>
</evidence>
<sequence>MDRLVPFAGILSRHSSQNPDFYNWNKVKVRYCDGASFAGRPESEFKALLAGCSAGGLATFIHCDAFRDHLPKDVTVKCLADAGFFLDEFPGFTAKQAPENRGSGYVYKFLLCSLPDMDARDMAFTQFSKDQQQVAAVRFTIFFFGLTLLFCYRNPNNSSHFGSGSATDDLVPLTLLHRANATGAYFYNWNKVKIRYCDGASLASHPESEFKNGTELFFRGQLIWEAIMDELLPLGLSNAKQALLSGCSAGGLATLIHCDDFRNHLPTDATVKCVADAAFFLDELDILGHATMRALYADLVQLQDQILMATGKVAD</sequence>
<dbReference type="Pfam" id="PF03283">
    <property type="entry name" value="PAE"/>
    <property type="match status" value="3"/>
</dbReference>
<dbReference type="GO" id="GO:0016787">
    <property type="term" value="F:hydrolase activity"/>
    <property type="evidence" value="ECO:0007669"/>
    <property type="project" value="UniProtKB-KW"/>
</dbReference>
<evidence type="ECO:0000256" key="5">
    <source>
        <dbReference type="ARBA" id="ARBA00023316"/>
    </source>
</evidence>
<evidence type="ECO:0000313" key="7">
    <source>
        <dbReference type="EMBL" id="OMO97182.1"/>
    </source>
</evidence>
<comment type="subcellular location">
    <subcellularLocation>
        <location evidence="2 6">Secreted</location>
        <location evidence="2 6">Cell wall</location>
    </subcellularLocation>
</comment>
<evidence type="ECO:0000313" key="8">
    <source>
        <dbReference type="Proteomes" id="UP000187203"/>
    </source>
</evidence>
<organism evidence="7 8">
    <name type="scientific">Corchorus olitorius</name>
    <dbReference type="NCBI Taxonomy" id="93759"/>
    <lineage>
        <taxon>Eukaryota</taxon>
        <taxon>Viridiplantae</taxon>
        <taxon>Streptophyta</taxon>
        <taxon>Embryophyta</taxon>
        <taxon>Tracheophyta</taxon>
        <taxon>Spermatophyta</taxon>
        <taxon>Magnoliopsida</taxon>
        <taxon>eudicotyledons</taxon>
        <taxon>Gunneridae</taxon>
        <taxon>Pentapetalae</taxon>
        <taxon>rosids</taxon>
        <taxon>malvids</taxon>
        <taxon>Malvales</taxon>
        <taxon>Malvaceae</taxon>
        <taxon>Grewioideae</taxon>
        <taxon>Apeibeae</taxon>
        <taxon>Corchorus</taxon>
    </lineage>
</organism>
<dbReference type="AlphaFoldDB" id="A0A1R3JQJ9"/>
<reference evidence="8" key="1">
    <citation type="submission" date="2013-09" db="EMBL/GenBank/DDBJ databases">
        <title>Corchorus olitorius genome sequencing.</title>
        <authorList>
            <person name="Alam M."/>
            <person name="Haque M.S."/>
            <person name="Islam M.S."/>
            <person name="Emdad E.M."/>
            <person name="Islam M.M."/>
            <person name="Ahmed B."/>
            <person name="Halim A."/>
            <person name="Hossen Q.M.M."/>
            <person name="Hossain M.Z."/>
            <person name="Ahmed R."/>
            <person name="Khan M.M."/>
            <person name="Islam R."/>
            <person name="Rashid M.M."/>
            <person name="Khan S.A."/>
            <person name="Rahman M.S."/>
            <person name="Alam M."/>
            <person name="Yahiya A.S."/>
            <person name="Khan M.S."/>
            <person name="Azam M.S."/>
            <person name="Haque T."/>
            <person name="Lashkar M.Z.H."/>
            <person name="Akhand A.I."/>
            <person name="Morshed G."/>
            <person name="Roy S."/>
            <person name="Uddin K.S."/>
            <person name="Rabeya T."/>
            <person name="Hossain A.S."/>
            <person name="Chowdhury A."/>
            <person name="Snigdha A.R."/>
            <person name="Mortoza M.S."/>
            <person name="Matin S.A."/>
            <person name="Hoque S.M.E."/>
            <person name="Islam M.K."/>
            <person name="Roy D.K."/>
            <person name="Haider R."/>
            <person name="Moosa M.M."/>
            <person name="Elias S.M."/>
            <person name="Hasan A.M."/>
            <person name="Jahan S."/>
            <person name="Shafiuddin M."/>
            <person name="Mahmood N."/>
            <person name="Shommy N.S."/>
        </authorList>
    </citation>
    <scope>NUCLEOTIDE SEQUENCE [LARGE SCALE GENOMIC DNA]</scope>
    <source>
        <strain evidence="8">cv. O-4</strain>
    </source>
</reference>
<accession>A0A1R3JQJ9</accession>
<dbReference type="GO" id="GO:0071555">
    <property type="term" value="P:cell wall organization"/>
    <property type="evidence" value="ECO:0007669"/>
    <property type="project" value="UniProtKB-KW"/>
</dbReference>
<evidence type="ECO:0000256" key="2">
    <source>
        <dbReference type="ARBA" id="ARBA00004191"/>
    </source>
</evidence>
<dbReference type="OrthoDB" id="2015280at2759"/>
<keyword evidence="5 6" id="KW-0961">Cell wall biogenesis/degradation</keyword>
<comment type="caution">
    <text evidence="7">The sequence shown here is derived from an EMBL/GenBank/DDBJ whole genome shotgun (WGS) entry which is preliminary data.</text>
</comment>
<protein>
    <recommendedName>
        <fullName evidence="6">Pectin acetylesterase</fullName>
        <ecNumber evidence="6">3.1.1.-</ecNumber>
    </recommendedName>
</protein>
<gene>
    <name evidence="7" type="ORF">COLO4_14807</name>
</gene>
<dbReference type="PANTHER" id="PTHR21562:SF83">
    <property type="entry name" value="PECTIN ACETYLESTERASE 4"/>
    <property type="match status" value="1"/>
</dbReference>
<dbReference type="Proteomes" id="UP000187203">
    <property type="component" value="Unassembled WGS sequence"/>
</dbReference>
<comment type="function">
    <text evidence="1 6">Hydrolyzes acetyl esters in homogalacturonan regions of pectin. In type I primary cell wall, galacturonic acid residues of pectin can be acetylated at the O-2 and O-3 positions. Decreasing the degree of acetylation of pectin gels in vitro alters their physical properties.</text>
</comment>
<proteinExistence type="inferred from homology"/>
<dbReference type="STRING" id="93759.A0A1R3JQJ9"/>
<dbReference type="EMBL" id="AWUE01015462">
    <property type="protein sequence ID" value="OMO97182.1"/>
    <property type="molecule type" value="Genomic_DNA"/>
</dbReference>
<name>A0A1R3JQJ9_9ROSI</name>
<dbReference type="EC" id="3.1.1.-" evidence="6"/>
<dbReference type="PANTHER" id="PTHR21562">
    <property type="entry name" value="NOTUM-RELATED"/>
    <property type="match status" value="1"/>
</dbReference>